<sequence>MSGCDPIPYDKREFVSLRAAAETIGVHQETVRLWCLRYHIGRMVGGRWKVSRPALAMFVERDRAALVAYVGGDRASPAVRGYFERAGLVPLTGGRANG</sequence>
<proteinExistence type="predicted"/>
<reference evidence="1 2" key="1">
    <citation type="submission" date="2019-09" db="EMBL/GenBank/DDBJ databases">
        <title>Salinarimonas rosea gen. nov., sp. nov., a new member of the a-2 subgroup of the Proteobacteria.</title>
        <authorList>
            <person name="Liu J."/>
        </authorList>
    </citation>
    <scope>NUCLEOTIDE SEQUENCE [LARGE SCALE GENOMIC DNA]</scope>
    <source>
        <strain evidence="1 2">BN140002</strain>
    </source>
</reference>
<dbReference type="RefSeq" id="WP_149815936.1">
    <property type="nucleotide sequence ID" value="NZ_VUOA01000009.1"/>
</dbReference>
<keyword evidence="2" id="KW-1185">Reference proteome</keyword>
<comment type="caution">
    <text evidence="1">The sequence shown here is derived from an EMBL/GenBank/DDBJ whole genome shotgun (WGS) entry which is preliminary data.</text>
</comment>
<accession>A0A5B2VQ40</accession>
<evidence type="ECO:0008006" key="3">
    <source>
        <dbReference type="Google" id="ProtNLM"/>
    </source>
</evidence>
<reference evidence="1 2" key="2">
    <citation type="submission" date="2019-09" db="EMBL/GenBank/DDBJ databases">
        <authorList>
            <person name="Jin C."/>
        </authorList>
    </citation>
    <scope>NUCLEOTIDE SEQUENCE [LARGE SCALE GENOMIC DNA]</scope>
    <source>
        <strain evidence="1 2">BN140002</strain>
    </source>
</reference>
<organism evidence="1 2">
    <name type="scientific">Salinarimonas soli</name>
    <dbReference type="NCBI Taxonomy" id="1638099"/>
    <lineage>
        <taxon>Bacteria</taxon>
        <taxon>Pseudomonadati</taxon>
        <taxon>Pseudomonadota</taxon>
        <taxon>Alphaproteobacteria</taxon>
        <taxon>Hyphomicrobiales</taxon>
        <taxon>Salinarimonadaceae</taxon>
        <taxon>Salinarimonas</taxon>
    </lineage>
</organism>
<dbReference type="Proteomes" id="UP000323142">
    <property type="component" value="Unassembled WGS sequence"/>
</dbReference>
<name>A0A5B2VQ40_9HYPH</name>
<dbReference type="EMBL" id="VUOA01000009">
    <property type="protein sequence ID" value="KAA2241155.1"/>
    <property type="molecule type" value="Genomic_DNA"/>
</dbReference>
<evidence type="ECO:0000313" key="1">
    <source>
        <dbReference type="EMBL" id="KAA2241155.1"/>
    </source>
</evidence>
<protein>
    <recommendedName>
        <fullName evidence="3">Helix-turn-helix domain-containing protein</fullName>
    </recommendedName>
</protein>
<evidence type="ECO:0000313" key="2">
    <source>
        <dbReference type="Proteomes" id="UP000323142"/>
    </source>
</evidence>
<gene>
    <name evidence="1" type="ORF">F0L46_04985</name>
</gene>
<dbReference type="OrthoDB" id="8005124at2"/>
<dbReference type="AlphaFoldDB" id="A0A5B2VQ40"/>